<dbReference type="Gene3D" id="1.10.30.50">
    <property type="match status" value="1"/>
</dbReference>
<gene>
    <name evidence="1" type="ORF">EZS27_024078</name>
</gene>
<dbReference type="AlphaFoldDB" id="A0A5J4R1L0"/>
<proteinExistence type="predicted"/>
<protein>
    <recommendedName>
        <fullName evidence="2">HNH nuclease domain-containing protein</fullName>
    </recommendedName>
</protein>
<accession>A0A5J4R1L0</accession>
<sequence length="232" mass="27675">MWHLDYLDNEKEDNYLKIPINKSETLFDKIKEKRDAIAISNVKRYLTDKKLKELLISKPKDLYSKIDDYKRRFFLNEYNEWIEAKTKKKNRTTEQQLLVDRYRTVIDVFDYENLISEKPEVSYEVAKLIGVNTCVYCNRQYIFTVDSENNHITRPEFDHYLPKSEYPFFALSLYNLIPSCHICNSNCKGTIELDKNLNPYSTKPNEDYFKFTYHIGKSGLPSSVQIKDRKKT</sequence>
<dbReference type="EMBL" id="SNRY01002086">
    <property type="protein sequence ID" value="KAA6326871.1"/>
    <property type="molecule type" value="Genomic_DNA"/>
</dbReference>
<reference evidence="1" key="1">
    <citation type="submission" date="2019-03" db="EMBL/GenBank/DDBJ databases">
        <title>Single cell metagenomics reveals metabolic interactions within the superorganism composed of flagellate Streblomastix strix and complex community of Bacteroidetes bacteria on its surface.</title>
        <authorList>
            <person name="Treitli S.C."/>
            <person name="Kolisko M."/>
            <person name="Husnik F."/>
            <person name="Keeling P."/>
            <person name="Hampl V."/>
        </authorList>
    </citation>
    <scope>NUCLEOTIDE SEQUENCE</scope>
    <source>
        <strain evidence="1">STM</strain>
    </source>
</reference>
<evidence type="ECO:0000313" key="1">
    <source>
        <dbReference type="EMBL" id="KAA6326871.1"/>
    </source>
</evidence>
<comment type="caution">
    <text evidence="1">The sequence shown here is derived from an EMBL/GenBank/DDBJ whole genome shotgun (WGS) entry which is preliminary data.</text>
</comment>
<evidence type="ECO:0008006" key="2">
    <source>
        <dbReference type="Google" id="ProtNLM"/>
    </source>
</evidence>
<organism evidence="1">
    <name type="scientific">termite gut metagenome</name>
    <dbReference type="NCBI Taxonomy" id="433724"/>
    <lineage>
        <taxon>unclassified sequences</taxon>
        <taxon>metagenomes</taxon>
        <taxon>organismal metagenomes</taxon>
    </lineage>
</organism>
<name>A0A5J4R1L0_9ZZZZ</name>